<dbReference type="PROSITE" id="PS50067">
    <property type="entry name" value="KINESIN_MOTOR_2"/>
    <property type="match status" value="1"/>
</dbReference>
<dbReference type="AlphaFoldDB" id="A9UY06"/>
<dbReference type="FunFam" id="3.40.850.10:FF:000029">
    <property type="entry name" value="Kinesin-like protein KIF17"/>
    <property type="match status" value="1"/>
</dbReference>
<evidence type="ECO:0000256" key="6">
    <source>
        <dbReference type="ARBA" id="ARBA00023054"/>
    </source>
</evidence>
<keyword evidence="7 9" id="KW-0505">Motor protein</keyword>
<evidence type="ECO:0000259" key="13">
    <source>
        <dbReference type="PROSITE" id="PS50067"/>
    </source>
</evidence>
<dbReference type="FunCoup" id="A9UY06">
    <property type="interactions" value="536"/>
</dbReference>
<dbReference type="RefSeq" id="XP_001745361.1">
    <property type="nucleotide sequence ID" value="XM_001745309.1"/>
</dbReference>
<dbReference type="GO" id="GO:0005524">
    <property type="term" value="F:ATP binding"/>
    <property type="evidence" value="ECO:0007669"/>
    <property type="project" value="UniProtKB-UniRule"/>
</dbReference>
<dbReference type="InParanoid" id="A9UY06"/>
<keyword evidence="2" id="KW-0963">Cytoplasm</keyword>
<dbReference type="SMART" id="SM00129">
    <property type="entry name" value="KISc"/>
    <property type="match status" value="1"/>
</dbReference>
<dbReference type="GO" id="GO:0007018">
    <property type="term" value="P:microtubule-based movement"/>
    <property type="evidence" value="ECO:0000318"/>
    <property type="project" value="GO_Central"/>
</dbReference>
<dbReference type="Gene3D" id="3.40.850.10">
    <property type="entry name" value="Kinesin motor domain"/>
    <property type="match status" value="1"/>
</dbReference>
<feature type="compositionally biased region" description="Acidic residues" evidence="11">
    <location>
        <begin position="392"/>
        <end position="405"/>
    </location>
</feature>
<feature type="binding site" evidence="9">
    <location>
        <begin position="109"/>
        <end position="116"/>
    </location>
    <ligand>
        <name>ATP</name>
        <dbReference type="ChEBI" id="CHEBI:30616"/>
    </ligand>
</feature>
<dbReference type="PRINTS" id="PR00380">
    <property type="entry name" value="KINESINHEAVY"/>
</dbReference>
<keyword evidence="6" id="KW-0175">Coiled coil</keyword>
<dbReference type="GO" id="GO:0005874">
    <property type="term" value="C:microtubule"/>
    <property type="evidence" value="ECO:0000318"/>
    <property type="project" value="GO_Central"/>
</dbReference>
<dbReference type="PROSITE" id="PS00411">
    <property type="entry name" value="KINESIN_MOTOR_1"/>
    <property type="match status" value="1"/>
</dbReference>
<dbReference type="InterPro" id="IPR019821">
    <property type="entry name" value="Kinesin_motor_CS"/>
</dbReference>
<evidence type="ECO:0000313" key="15">
    <source>
        <dbReference type="Proteomes" id="UP000001357"/>
    </source>
</evidence>
<keyword evidence="5 9" id="KW-0067">ATP-binding</keyword>
<evidence type="ECO:0000256" key="1">
    <source>
        <dbReference type="ARBA" id="ARBA00004245"/>
    </source>
</evidence>
<dbReference type="GO" id="GO:0005871">
    <property type="term" value="C:kinesin complex"/>
    <property type="evidence" value="ECO:0000318"/>
    <property type="project" value="GO_Central"/>
</dbReference>
<dbReference type="SUPFAM" id="SSF52540">
    <property type="entry name" value="P-loop containing nucleoside triphosphate hydrolases"/>
    <property type="match status" value="1"/>
</dbReference>
<keyword evidence="3 10" id="KW-0493">Microtubule</keyword>
<proteinExistence type="inferred from homology"/>
<gene>
    <name evidence="14" type="ORF">MONBRDRAFT_16629</name>
</gene>
<feature type="chain" id="PRO_5002745035" description="Kinesin-like protein" evidence="12">
    <location>
        <begin position="21"/>
        <end position="725"/>
    </location>
</feature>
<comment type="subcellular location">
    <subcellularLocation>
        <location evidence="1">Cytoplasm</location>
        <location evidence="1">Cytoskeleton</location>
    </subcellularLocation>
</comment>
<evidence type="ECO:0000256" key="11">
    <source>
        <dbReference type="SAM" id="MobiDB-lite"/>
    </source>
</evidence>
<feature type="region of interest" description="Disordered" evidence="11">
    <location>
        <begin position="384"/>
        <end position="438"/>
    </location>
</feature>
<dbReference type="PANTHER" id="PTHR47969:SF21">
    <property type="entry name" value="KINESIN-LIKE PROTEIN"/>
    <property type="match status" value="1"/>
</dbReference>
<dbReference type="InterPro" id="IPR027417">
    <property type="entry name" value="P-loop_NTPase"/>
</dbReference>
<dbReference type="InterPro" id="IPR036961">
    <property type="entry name" value="Kinesin_motor_dom_sf"/>
</dbReference>
<feature type="compositionally biased region" description="Basic residues" evidence="11">
    <location>
        <begin position="416"/>
        <end position="429"/>
    </location>
</feature>
<dbReference type="InterPro" id="IPR027640">
    <property type="entry name" value="Kinesin-like_fam"/>
</dbReference>
<sequence>MLGFFFFLSRSLFLPQGKSGGGDNVMVCVRVRPMNKKEQAKGFANITTIDQARGTVTIAPPKQDAPPKTYTFDCSFPSDVRQLDVYNKVARPIVDSVLEGYNGTVFAYGQTGTGKTFSMEGDRSVPELKGIIPNSFAHIFGEISKAEGQTQFLVRCSYLEIYCEDVTDLLGKDPTAKLQVKEHPDTGVYVKGLSDYSVKSVEEMEAIMTRGNKNRSVGATNMNEHSSRSHAIFTITVERSEPGQDGEEHVRMGKLHLVDLAGSERQSKTGAEGDRLKEATKINWSLSALGNVISTLVDGKSKHIPYRDSKLTRLLQDSLGGNAKTLMIATFGPADYNYEETISTLRYADRAKRIKNKPKINEDPKDALLRQYLEELQELRAQLEGEGGYVGSDDDEDEEEDDEEGSGAVGWDGQKLRKPRRKSRGKKRPISPSKVKQIQAEIDREREALKLQSNMAAEEKTKAEQALRSREQDLERQRAERTKLQQQVAAVESKLVVGGVNLLDKASKQQELLERAQTELQAREAEQMVIAQALDDVEQEQLDLEQKYSSLEEEKEGKSKKLKKVYDMYLSAKAEMKELEDDFNQQLEGLNDICAGIELDVELCDMILSRWVPPEYQNVIERLAVWNEAIGDWQIPALPHTGNNILKTNPQPVERAPTPVRARCFDTWSHSHAREFWLALSLGSDALTILVCLCFSPWKCTFSHSSCSMLQLSQVTPRRGESFPA</sequence>
<feature type="signal peptide" evidence="12">
    <location>
        <begin position="1"/>
        <end position="20"/>
    </location>
</feature>
<dbReference type="STRING" id="81824.A9UY06"/>
<dbReference type="CDD" id="cd01371">
    <property type="entry name" value="KISc_KIF3"/>
    <property type="match status" value="1"/>
</dbReference>
<dbReference type="InterPro" id="IPR001752">
    <property type="entry name" value="Kinesin_motor_dom"/>
</dbReference>
<keyword evidence="15" id="KW-1185">Reference proteome</keyword>
<name>A9UY06_MONBE</name>
<comment type="similarity">
    <text evidence="9 10">Belongs to the TRAFAC class myosin-kinesin ATPase superfamily. Kinesin family.</text>
</comment>
<feature type="domain" description="Kinesin motor" evidence="13">
    <location>
        <begin position="24"/>
        <end position="354"/>
    </location>
</feature>
<dbReference type="EMBL" id="CH991549">
    <property type="protein sequence ID" value="EDQ89939.1"/>
    <property type="molecule type" value="Genomic_DNA"/>
</dbReference>
<protein>
    <recommendedName>
        <fullName evidence="10">Kinesin-like protein</fullName>
    </recommendedName>
</protein>
<reference evidence="14 15" key="1">
    <citation type="journal article" date="2008" name="Nature">
        <title>The genome of the choanoflagellate Monosiga brevicollis and the origin of metazoans.</title>
        <authorList>
            <consortium name="JGI Sequencing"/>
            <person name="King N."/>
            <person name="Westbrook M.J."/>
            <person name="Young S.L."/>
            <person name="Kuo A."/>
            <person name="Abedin M."/>
            <person name="Chapman J."/>
            <person name="Fairclough S."/>
            <person name="Hellsten U."/>
            <person name="Isogai Y."/>
            <person name="Letunic I."/>
            <person name="Marr M."/>
            <person name="Pincus D."/>
            <person name="Putnam N."/>
            <person name="Rokas A."/>
            <person name="Wright K.J."/>
            <person name="Zuzow R."/>
            <person name="Dirks W."/>
            <person name="Good M."/>
            <person name="Goodstein D."/>
            <person name="Lemons D."/>
            <person name="Li W."/>
            <person name="Lyons J.B."/>
            <person name="Morris A."/>
            <person name="Nichols S."/>
            <person name="Richter D.J."/>
            <person name="Salamov A."/>
            <person name="Bork P."/>
            <person name="Lim W.A."/>
            <person name="Manning G."/>
            <person name="Miller W.T."/>
            <person name="McGinnis W."/>
            <person name="Shapiro H."/>
            <person name="Tjian R."/>
            <person name="Grigoriev I.V."/>
            <person name="Rokhsar D."/>
        </authorList>
    </citation>
    <scope>NUCLEOTIDE SEQUENCE [LARGE SCALE GENOMIC DNA]</scope>
    <source>
        <strain evidence="15">MX1 / ATCC 50154</strain>
    </source>
</reference>
<evidence type="ECO:0000256" key="7">
    <source>
        <dbReference type="ARBA" id="ARBA00023175"/>
    </source>
</evidence>
<accession>A9UY06</accession>
<organism evidence="14 15">
    <name type="scientific">Monosiga brevicollis</name>
    <name type="common">Choanoflagellate</name>
    <dbReference type="NCBI Taxonomy" id="81824"/>
    <lineage>
        <taxon>Eukaryota</taxon>
        <taxon>Choanoflagellata</taxon>
        <taxon>Craspedida</taxon>
        <taxon>Salpingoecidae</taxon>
        <taxon>Monosiga</taxon>
    </lineage>
</organism>
<evidence type="ECO:0000256" key="8">
    <source>
        <dbReference type="ARBA" id="ARBA00023212"/>
    </source>
</evidence>
<dbReference type="Proteomes" id="UP000001357">
    <property type="component" value="Unassembled WGS sequence"/>
</dbReference>
<evidence type="ECO:0000256" key="10">
    <source>
        <dbReference type="RuleBase" id="RU000394"/>
    </source>
</evidence>
<evidence type="ECO:0000256" key="3">
    <source>
        <dbReference type="ARBA" id="ARBA00022701"/>
    </source>
</evidence>
<dbReference type="PANTHER" id="PTHR47969">
    <property type="entry name" value="CHROMOSOME-ASSOCIATED KINESIN KIF4A-RELATED"/>
    <property type="match status" value="1"/>
</dbReference>
<dbReference type="Pfam" id="PF00225">
    <property type="entry name" value="Kinesin"/>
    <property type="match status" value="1"/>
</dbReference>
<evidence type="ECO:0000256" key="12">
    <source>
        <dbReference type="SAM" id="SignalP"/>
    </source>
</evidence>
<dbReference type="eggNOG" id="KOG4280">
    <property type="taxonomic scope" value="Eukaryota"/>
</dbReference>
<dbReference type="KEGG" id="mbr:MONBRDRAFT_16629"/>
<dbReference type="GO" id="GO:0005737">
    <property type="term" value="C:cytoplasm"/>
    <property type="evidence" value="ECO:0000318"/>
    <property type="project" value="GO_Central"/>
</dbReference>
<dbReference type="GO" id="GO:0003777">
    <property type="term" value="F:microtubule motor activity"/>
    <property type="evidence" value="ECO:0000318"/>
    <property type="project" value="GO_Central"/>
</dbReference>
<dbReference type="GeneID" id="5890548"/>
<evidence type="ECO:0000256" key="9">
    <source>
        <dbReference type="PROSITE-ProRule" id="PRU00283"/>
    </source>
</evidence>
<evidence type="ECO:0000256" key="5">
    <source>
        <dbReference type="ARBA" id="ARBA00022840"/>
    </source>
</evidence>
<dbReference type="GO" id="GO:0016887">
    <property type="term" value="F:ATP hydrolysis activity"/>
    <property type="evidence" value="ECO:0000318"/>
    <property type="project" value="GO_Central"/>
</dbReference>
<dbReference type="OMA" id="LESKMLC"/>
<keyword evidence="8" id="KW-0206">Cytoskeleton</keyword>
<evidence type="ECO:0000256" key="4">
    <source>
        <dbReference type="ARBA" id="ARBA00022741"/>
    </source>
</evidence>
<keyword evidence="12" id="KW-0732">Signal</keyword>
<evidence type="ECO:0000256" key="2">
    <source>
        <dbReference type="ARBA" id="ARBA00022490"/>
    </source>
</evidence>
<keyword evidence="4 9" id="KW-0547">Nucleotide-binding</keyword>
<evidence type="ECO:0000313" key="14">
    <source>
        <dbReference type="EMBL" id="EDQ89939.1"/>
    </source>
</evidence>
<dbReference type="GO" id="GO:0008017">
    <property type="term" value="F:microtubule binding"/>
    <property type="evidence" value="ECO:0000318"/>
    <property type="project" value="GO_Central"/>
</dbReference>